<evidence type="ECO:0000256" key="2">
    <source>
        <dbReference type="ARBA" id="ARBA00023002"/>
    </source>
</evidence>
<evidence type="ECO:0000313" key="5">
    <source>
        <dbReference type="Proteomes" id="UP001597145"/>
    </source>
</evidence>
<keyword evidence="2" id="KW-0560">Oxidoreductase</keyword>
<dbReference type="Pfam" id="PF00881">
    <property type="entry name" value="Nitroreductase"/>
    <property type="match status" value="2"/>
</dbReference>
<feature type="domain" description="Nitroreductase" evidence="3">
    <location>
        <begin position="74"/>
        <end position="150"/>
    </location>
</feature>
<gene>
    <name evidence="4" type="ORF">ACFSCY_12660</name>
</gene>
<evidence type="ECO:0000313" key="4">
    <source>
        <dbReference type="EMBL" id="MFD1530295.1"/>
    </source>
</evidence>
<dbReference type="RefSeq" id="WP_343977260.1">
    <property type="nucleotide sequence ID" value="NZ_BAAAJG010000008.1"/>
</dbReference>
<dbReference type="PANTHER" id="PTHR43673:SF10">
    <property type="entry name" value="NADH DEHYDROGENASE_NAD(P)H NITROREDUCTASE XCC3605-RELATED"/>
    <property type="match status" value="1"/>
</dbReference>
<sequence>MTDPVLAAIRSRRVVRALTQEPVARATLEAILDAGRWAPTAGNRHLQQFVATDDPRTLRVLRMVSPGMIQRPTAAVVICTDRPAAADYGFPPDASGLFVDVGTAAATMMLAAHALGLGAGPVSSFSRAAAGVVLRLPPGWVPELIVCLGHPDPVQPAPMKAGRRLGWQDLTRWVPAE</sequence>
<reference evidence="5" key="1">
    <citation type="journal article" date="2019" name="Int. J. Syst. Evol. Microbiol.">
        <title>The Global Catalogue of Microorganisms (GCM) 10K type strain sequencing project: providing services to taxonomists for standard genome sequencing and annotation.</title>
        <authorList>
            <consortium name="The Broad Institute Genomics Platform"/>
            <consortium name="The Broad Institute Genome Sequencing Center for Infectious Disease"/>
            <person name="Wu L."/>
            <person name="Ma J."/>
        </authorList>
    </citation>
    <scope>NUCLEOTIDE SEQUENCE [LARGE SCALE GENOMIC DNA]</scope>
    <source>
        <strain evidence="5">JCM 12165</strain>
    </source>
</reference>
<comment type="caution">
    <text evidence="4">The sequence shown here is derived from an EMBL/GenBank/DDBJ whole genome shotgun (WGS) entry which is preliminary data.</text>
</comment>
<evidence type="ECO:0000256" key="1">
    <source>
        <dbReference type="ARBA" id="ARBA00007118"/>
    </source>
</evidence>
<dbReference type="Gene3D" id="3.40.109.10">
    <property type="entry name" value="NADH Oxidase"/>
    <property type="match status" value="1"/>
</dbReference>
<proteinExistence type="inferred from homology"/>
<keyword evidence="5" id="KW-1185">Reference proteome</keyword>
<organism evidence="4 5">
    <name type="scientific">Pseudonocardia aurantiaca</name>
    <dbReference type="NCBI Taxonomy" id="75290"/>
    <lineage>
        <taxon>Bacteria</taxon>
        <taxon>Bacillati</taxon>
        <taxon>Actinomycetota</taxon>
        <taxon>Actinomycetes</taxon>
        <taxon>Pseudonocardiales</taxon>
        <taxon>Pseudonocardiaceae</taxon>
        <taxon>Pseudonocardia</taxon>
    </lineage>
</organism>
<protein>
    <submittedName>
        <fullName evidence="4">Nitroreductase family protein</fullName>
    </submittedName>
</protein>
<dbReference type="InterPro" id="IPR029479">
    <property type="entry name" value="Nitroreductase"/>
</dbReference>
<comment type="similarity">
    <text evidence="1">Belongs to the nitroreductase family.</text>
</comment>
<dbReference type="Proteomes" id="UP001597145">
    <property type="component" value="Unassembled WGS sequence"/>
</dbReference>
<accession>A0ABW4FI37</accession>
<dbReference type="InterPro" id="IPR000415">
    <property type="entry name" value="Nitroreductase-like"/>
</dbReference>
<dbReference type="SUPFAM" id="SSF55469">
    <property type="entry name" value="FMN-dependent nitroreductase-like"/>
    <property type="match status" value="1"/>
</dbReference>
<dbReference type="PANTHER" id="PTHR43673">
    <property type="entry name" value="NAD(P)H NITROREDUCTASE YDGI-RELATED"/>
    <property type="match status" value="1"/>
</dbReference>
<dbReference type="CDD" id="cd02062">
    <property type="entry name" value="Nitro_FMN_reductase"/>
    <property type="match status" value="1"/>
</dbReference>
<name>A0ABW4FI37_9PSEU</name>
<dbReference type="EMBL" id="JBHUCP010000007">
    <property type="protein sequence ID" value="MFD1530295.1"/>
    <property type="molecule type" value="Genomic_DNA"/>
</dbReference>
<evidence type="ECO:0000259" key="3">
    <source>
        <dbReference type="Pfam" id="PF00881"/>
    </source>
</evidence>
<feature type="domain" description="Nitroreductase" evidence="3">
    <location>
        <begin position="9"/>
        <end position="62"/>
    </location>
</feature>